<dbReference type="SUPFAM" id="SSF54506">
    <property type="entry name" value="Diaminopimelate epimerase-like"/>
    <property type="match status" value="2"/>
</dbReference>
<dbReference type="PANTHER" id="PTHR43709">
    <property type="entry name" value="ACONITATE ISOMERASE-RELATED"/>
    <property type="match status" value="1"/>
</dbReference>
<dbReference type="EMBL" id="LAZR01004545">
    <property type="protein sequence ID" value="KKN07648.1"/>
    <property type="molecule type" value="Genomic_DNA"/>
</dbReference>
<dbReference type="Pfam" id="PF04303">
    <property type="entry name" value="PrpF"/>
    <property type="match status" value="1"/>
</dbReference>
<dbReference type="InterPro" id="IPR007400">
    <property type="entry name" value="PrpF-like"/>
</dbReference>
<comment type="caution">
    <text evidence="3">The sequence shown here is derived from an EMBL/GenBank/DDBJ whole genome shotgun (WGS) entry which is preliminary data.</text>
</comment>
<dbReference type="PANTHER" id="PTHR43709:SF2">
    <property type="entry name" value="DUF453 DOMAIN PROTEIN (AFU_ORTHOLOGUE AFUA_6G00360)"/>
    <property type="match status" value="1"/>
</dbReference>
<dbReference type="AlphaFoldDB" id="A0A0F9QQX5"/>
<evidence type="ECO:0000256" key="1">
    <source>
        <dbReference type="ARBA" id="ARBA00007673"/>
    </source>
</evidence>
<dbReference type="InterPro" id="IPR012709">
    <property type="entry name" value="PrpF"/>
</dbReference>
<keyword evidence="2" id="KW-0413">Isomerase</keyword>
<sequence>MFKPQIKVPATYMRGGTSKGVFFNLTDLPKPAQVAGEARDNLLLRVIGSPDPYAKQTDGMGGATSSTSKTVILSKSEQTDHDVDYLFGQVAIDKPFVDWSGNCGNLTSAVGAFAISNGLVDKSRLPNNGVAIVRVWQANIKKSILVHVPMTNGEVQETGDFELDGVTFAAAEVKLEFIDPADGDGALFPTGNVVDDLKVPGVGTLKATMINAGIPTVFINAADIGYTGIELQDDINNDVDALEKLETIRAYGAVKMGLITNINEAQARQHTPKVAFVAAPLDYKASSGKIIEAANINLLVRAMSMGKLHHAMMGTAAVAIGTAAAIEGTLVNIAAGGGALSEVNFGHPSGTLKVGAEAKNINGDWQVTKASMSRSARVLMEGVVRVPQ</sequence>
<reference evidence="3" key="1">
    <citation type="journal article" date="2015" name="Nature">
        <title>Complex archaea that bridge the gap between prokaryotes and eukaryotes.</title>
        <authorList>
            <person name="Spang A."/>
            <person name="Saw J.H."/>
            <person name="Jorgensen S.L."/>
            <person name="Zaremba-Niedzwiedzka K."/>
            <person name="Martijn J."/>
            <person name="Lind A.E."/>
            <person name="van Eijk R."/>
            <person name="Schleper C."/>
            <person name="Guy L."/>
            <person name="Ettema T.J."/>
        </authorList>
    </citation>
    <scope>NUCLEOTIDE SEQUENCE</scope>
</reference>
<dbReference type="NCBIfam" id="TIGR02334">
    <property type="entry name" value="prpF"/>
    <property type="match status" value="1"/>
</dbReference>
<organism evidence="3">
    <name type="scientific">marine sediment metagenome</name>
    <dbReference type="NCBI Taxonomy" id="412755"/>
    <lineage>
        <taxon>unclassified sequences</taxon>
        <taxon>metagenomes</taxon>
        <taxon>ecological metagenomes</taxon>
    </lineage>
</organism>
<comment type="similarity">
    <text evidence="1">Belongs to the PrpF family.</text>
</comment>
<accession>A0A0F9QQX5</accession>
<evidence type="ECO:0008006" key="4">
    <source>
        <dbReference type="Google" id="ProtNLM"/>
    </source>
</evidence>
<dbReference type="GO" id="GO:0016853">
    <property type="term" value="F:isomerase activity"/>
    <property type="evidence" value="ECO:0007669"/>
    <property type="project" value="UniProtKB-KW"/>
</dbReference>
<name>A0A0F9QQX5_9ZZZZ</name>
<evidence type="ECO:0000313" key="3">
    <source>
        <dbReference type="EMBL" id="KKN07648.1"/>
    </source>
</evidence>
<dbReference type="GO" id="GO:0019629">
    <property type="term" value="P:propionate catabolic process, 2-methylcitrate cycle"/>
    <property type="evidence" value="ECO:0007669"/>
    <property type="project" value="InterPro"/>
</dbReference>
<dbReference type="Gene3D" id="3.10.310.10">
    <property type="entry name" value="Diaminopimelate Epimerase, Chain A, domain 1"/>
    <property type="match status" value="2"/>
</dbReference>
<evidence type="ECO:0000256" key="2">
    <source>
        <dbReference type="ARBA" id="ARBA00023235"/>
    </source>
</evidence>
<gene>
    <name evidence="3" type="ORF">LCGC14_1064820</name>
</gene>
<protein>
    <recommendedName>
        <fullName evidence="4">AcnD-accessory protein PrpF</fullName>
    </recommendedName>
</protein>
<dbReference type="FunFam" id="3.10.310.10:FF:000018">
    <property type="entry name" value="2-methylaconitate cis-trans isomerase"/>
    <property type="match status" value="1"/>
</dbReference>
<proteinExistence type="inferred from homology"/>